<evidence type="ECO:0000256" key="1">
    <source>
        <dbReference type="SAM" id="Phobius"/>
    </source>
</evidence>
<evidence type="ECO:0000259" key="2">
    <source>
        <dbReference type="Pfam" id="PF03432"/>
    </source>
</evidence>
<name>A0ABW1P0S2_9PSEU</name>
<dbReference type="EMBL" id="JBHSQO010000002">
    <property type="protein sequence ID" value="MFC6088227.1"/>
    <property type="molecule type" value="Genomic_DNA"/>
</dbReference>
<accession>A0ABW1P0S2</accession>
<dbReference type="Pfam" id="PF03432">
    <property type="entry name" value="Relaxase"/>
    <property type="match status" value="1"/>
</dbReference>
<dbReference type="InterPro" id="IPR005094">
    <property type="entry name" value="Endonuclease_MobA/VirD2"/>
</dbReference>
<reference evidence="4" key="1">
    <citation type="journal article" date="2019" name="Int. J. Syst. Evol. Microbiol.">
        <title>The Global Catalogue of Microorganisms (GCM) 10K type strain sequencing project: providing services to taxonomists for standard genome sequencing and annotation.</title>
        <authorList>
            <consortium name="The Broad Institute Genomics Platform"/>
            <consortium name="The Broad Institute Genome Sequencing Center for Infectious Disease"/>
            <person name="Wu L."/>
            <person name="Ma J."/>
        </authorList>
    </citation>
    <scope>NUCLEOTIDE SEQUENCE [LARGE SCALE GENOMIC DNA]</scope>
    <source>
        <strain evidence="4">CGMCC 4.7246</strain>
    </source>
</reference>
<feature type="transmembrane region" description="Helical" evidence="1">
    <location>
        <begin position="433"/>
        <end position="451"/>
    </location>
</feature>
<keyword evidence="1" id="KW-0472">Membrane</keyword>
<gene>
    <name evidence="3" type="ORF">ACFP3R_03000</name>
</gene>
<proteinExistence type="predicted"/>
<organism evidence="3 4">
    <name type="scientific">Saccharothrix lopnurensis</name>
    <dbReference type="NCBI Taxonomy" id="1670621"/>
    <lineage>
        <taxon>Bacteria</taxon>
        <taxon>Bacillati</taxon>
        <taxon>Actinomycetota</taxon>
        <taxon>Actinomycetes</taxon>
        <taxon>Pseudonocardiales</taxon>
        <taxon>Pseudonocardiaceae</taxon>
        <taxon>Saccharothrix</taxon>
    </lineage>
</organism>
<evidence type="ECO:0000313" key="4">
    <source>
        <dbReference type="Proteomes" id="UP001596220"/>
    </source>
</evidence>
<protein>
    <submittedName>
        <fullName evidence="3">Relaxase/mobilization nuclease domain-containing protein</fullName>
    </submittedName>
</protein>
<keyword evidence="1" id="KW-0812">Transmembrane</keyword>
<keyword evidence="1" id="KW-1133">Transmembrane helix</keyword>
<feature type="domain" description="MobA/VirD2-like nuclease" evidence="2">
    <location>
        <begin position="60"/>
        <end position="171"/>
    </location>
</feature>
<keyword evidence="4" id="KW-1185">Reference proteome</keyword>
<dbReference type="Proteomes" id="UP001596220">
    <property type="component" value="Unassembled WGS sequence"/>
</dbReference>
<evidence type="ECO:0000313" key="3">
    <source>
        <dbReference type="EMBL" id="MFC6088227.1"/>
    </source>
</evidence>
<comment type="caution">
    <text evidence="3">The sequence shown here is derived from an EMBL/GenBank/DDBJ whole genome shotgun (WGS) entry which is preliminary data.</text>
</comment>
<dbReference type="RefSeq" id="WP_380632463.1">
    <property type="nucleotide sequence ID" value="NZ_JBHSQO010000002.1"/>
</dbReference>
<sequence>MLPKLLPRHSNLRETVRYLFAVGGRTVHTDPHIVAAWDDDLLHPDVARPNDQGADRETVLREIITQLDAPRRLRHKTVAAGHVLHVPISAHHDDGQLGDQRWRELAEEFVQRLGLERCRWIAVHHGTSKVGNDHVHVVVQLVDEDGKVARLSHSKRKSRKWAQEVEQRLGLVRTGATGTGARELTRAEHERADRTGVEPQRRTLERRVRAAAAGSTGPGEFVDVLARAGVRVTPVTGGNVGAERVTGYRVALNEDQVLDGGPALRLGGGQLARDLTLPELADQWRTTRGVLGDDAVPDRAAAAVDAADPTAWAPGSTRPTRGGDAWWARAKVHVTTAAGLLDHLDLDDPAHRHVAVEQAAQFAAVLALRWPADPADEHQRRVADAVRRAADDLAAATRLWHPSPTRRPPRTRPLLPVLAKIAVRLARTGDAELVLALLVLAALAVLVIALADRITGTGEPRPPRGEPGAYLRAAADHLRPYQRRGTTASAGAAAVWKDPAAKVIDDVERRLAASRARLAGRPVRGVDPRRRAGPTR</sequence>